<dbReference type="PROSITE" id="PS50887">
    <property type="entry name" value="GGDEF"/>
    <property type="match status" value="1"/>
</dbReference>
<dbReference type="PROSITE" id="PS50113">
    <property type="entry name" value="PAC"/>
    <property type="match status" value="1"/>
</dbReference>
<dbReference type="Pfam" id="PF00990">
    <property type="entry name" value="GGDEF"/>
    <property type="match status" value="1"/>
</dbReference>
<reference evidence="3 4" key="1">
    <citation type="submission" date="2019-07" db="EMBL/GenBank/DDBJ databases">
        <title>Genomic analysis of Lentibacillus sp. NKC851-2.</title>
        <authorList>
            <person name="Oh Y.J."/>
        </authorList>
    </citation>
    <scope>NUCLEOTIDE SEQUENCE [LARGE SCALE GENOMIC DNA]</scope>
    <source>
        <strain evidence="3 4">NKC851-2</strain>
    </source>
</reference>
<dbReference type="InterPro" id="IPR000160">
    <property type="entry name" value="GGDEF_dom"/>
</dbReference>
<proteinExistence type="predicted"/>
<dbReference type="PANTHER" id="PTHR46663">
    <property type="entry name" value="DIGUANYLATE CYCLASE DGCT-RELATED"/>
    <property type="match status" value="1"/>
</dbReference>
<evidence type="ECO:0000259" key="1">
    <source>
        <dbReference type="PROSITE" id="PS50113"/>
    </source>
</evidence>
<dbReference type="InterPro" id="IPR052163">
    <property type="entry name" value="DGC-Regulatory_Protein"/>
</dbReference>
<organism evidence="3 4">
    <name type="scientific">Lentibacillus cibarius</name>
    <dbReference type="NCBI Taxonomy" id="2583219"/>
    <lineage>
        <taxon>Bacteria</taxon>
        <taxon>Bacillati</taxon>
        <taxon>Bacillota</taxon>
        <taxon>Bacilli</taxon>
        <taxon>Bacillales</taxon>
        <taxon>Bacillaceae</taxon>
        <taxon>Lentibacillus</taxon>
    </lineage>
</organism>
<dbReference type="Gene3D" id="3.30.70.270">
    <property type="match status" value="1"/>
</dbReference>
<evidence type="ECO:0000313" key="3">
    <source>
        <dbReference type="EMBL" id="TRM10301.1"/>
    </source>
</evidence>
<dbReference type="InterPro" id="IPR035965">
    <property type="entry name" value="PAS-like_dom_sf"/>
</dbReference>
<dbReference type="InterPro" id="IPR043128">
    <property type="entry name" value="Rev_trsase/Diguanyl_cyclase"/>
</dbReference>
<dbReference type="InterPro" id="IPR000700">
    <property type="entry name" value="PAS-assoc_C"/>
</dbReference>
<dbReference type="EMBL" id="VJMZ01000001">
    <property type="protein sequence ID" value="TRM10301.1"/>
    <property type="molecule type" value="Genomic_DNA"/>
</dbReference>
<evidence type="ECO:0000313" key="4">
    <source>
        <dbReference type="Proteomes" id="UP000319280"/>
    </source>
</evidence>
<dbReference type="AlphaFoldDB" id="A0A549YEI5"/>
<feature type="domain" description="PAC" evidence="1">
    <location>
        <begin position="15"/>
        <end position="67"/>
    </location>
</feature>
<gene>
    <name evidence="3" type="ORF">FH966_00410</name>
</gene>
<feature type="domain" description="GGDEF" evidence="2">
    <location>
        <begin position="99"/>
        <end position="230"/>
    </location>
</feature>
<accession>A0A549YEI5</accession>
<dbReference type="SMART" id="SM00267">
    <property type="entry name" value="GGDEF"/>
    <property type="match status" value="1"/>
</dbReference>
<dbReference type="Gene3D" id="3.30.450.20">
    <property type="entry name" value="PAS domain"/>
    <property type="match status" value="1"/>
</dbReference>
<keyword evidence="4" id="KW-1185">Reference proteome</keyword>
<name>A0A549YEI5_9BACI</name>
<dbReference type="SUPFAM" id="SSF55073">
    <property type="entry name" value="Nucleotide cyclase"/>
    <property type="match status" value="1"/>
</dbReference>
<comment type="caution">
    <text evidence="3">The sequence shown here is derived from an EMBL/GenBank/DDBJ whole genome shotgun (WGS) entry which is preliminary data.</text>
</comment>
<dbReference type="InterPro" id="IPR029787">
    <property type="entry name" value="Nucleotide_cyclase"/>
</dbReference>
<evidence type="ECO:0000259" key="2">
    <source>
        <dbReference type="PROSITE" id="PS50887"/>
    </source>
</evidence>
<dbReference type="CDD" id="cd01949">
    <property type="entry name" value="GGDEF"/>
    <property type="match status" value="1"/>
</dbReference>
<dbReference type="PANTHER" id="PTHR46663:SF4">
    <property type="entry name" value="DIGUANYLATE CYCLASE DGCT-RELATED"/>
    <property type="match status" value="1"/>
</dbReference>
<sequence>MDRKMIESIKHGQPFTATCRQFDAENNAVWCQSHGTSVYDSEGKFQYMVIITRDVSLQKEYEAKLQHFAHHDSLTGLPNRRLFKKQLRKAIDHQHADGSGFAVILMDIDYFKQINDELGHDVGDAVIEEFGKRLNRVIRHDDMAARLGGDEFVILLSNVTSVNEAVAIAKEIQHTIKKPWTILGKHLHVSSSMGVAMAPEKGATVFSMLKEADNALYEAKGAGRNAVKLR</sequence>
<dbReference type="FunFam" id="3.30.70.270:FF:000001">
    <property type="entry name" value="Diguanylate cyclase domain protein"/>
    <property type="match status" value="1"/>
</dbReference>
<dbReference type="Proteomes" id="UP000319280">
    <property type="component" value="Unassembled WGS sequence"/>
</dbReference>
<protein>
    <submittedName>
        <fullName evidence="3">GGDEF domain-containing protein</fullName>
    </submittedName>
</protein>
<dbReference type="SUPFAM" id="SSF55785">
    <property type="entry name" value="PYP-like sensor domain (PAS domain)"/>
    <property type="match status" value="1"/>
</dbReference>
<dbReference type="NCBIfam" id="TIGR00254">
    <property type="entry name" value="GGDEF"/>
    <property type="match status" value="1"/>
</dbReference>